<dbReference type="EMBL" id="LCAK01000004">
    <property type="protein sequence ID" value="KKR88712.1"/>
    <property type="molecule type" value="Genomic_DNA"/>
</dbReference>
<feature type="transmembrane region" description="Helical" evidence="8">
    <location>
        <begin position="333"/>
        <end position="355"/>
    </location>
</feature>
<keyword evidence="3" id="KW-0328">Glycosyltransferase</keyword>
<dbReference type="GO" id="GO:0005886">
    <property type="term" value="C:plasma membrane"/>
    <property type="evidence" value="ECO:0007669"/>
    <property type="project" value="UniProtKB-SubCell"/>
</dbReference>
<keyword evidence="7 8" id="KW-0472">Membrane</keyword>
<evidence type="ECO:0000256" key="1">
    <source>
        <dbReference type="ARBA" id="ARBA00004651"/>
    </source>
</evidence>
<proteinExistence type="predicted"/>
<evidence type="ECO:0000256" key="7">
    <source>
        <dbReference type="ARBA" id="ARBA00023136"/>
    </source>
</evidence>
<evidence type="ECO:0000256" key="2">
    <source>
        <dbReference type="ARBA" id="ARBA00022475"/>
    </source>
</evidence>
<feature type="transmembrane region" description="Helical" evidence="8">
    <location>
        <begin position="147"/>
        <end position="180"/>
    </location>
</feature>
<dbReference type="Pfam" id="PF13231">
    <property type="entry name" value="PMT_2"/>
    <property type="match status" value="1"/>
</dbReference>
<keyword evidence="4" id="KW-0808">Transferase</keyword>
<keyword evidence="2" id="KW-1003">Cell membrane</keyword>
<dbReference type="GO" id="GO:0016763">
    <property type="term" value="F:pentosyltransferase activity"/>
    <property type="evidence" value="ECO:0007669"/>
    <property type="project" value="TreeGrafter"/>
</dbReference>
<feature type="transmembrane region" description="Helical" evidence="8">
    <location>
        <begin position="277"/>
        <end position="294"/>
    </location>
</feature>
<sequence>MKTNKNIWIFILIAGVFLITRLPAVQQIYHQDEYKWAMQADPVFDYESPHPPLGKYTFRLTGNILGFENLRFTPLLFSFLSLALIYLIVWKITQKPNTALLGVLLYILSVYSAIASLQIDIDGAILPFFILLAYYAYLELLSGNKKMWWIVFGIGIAGGFLTKLSFIIFIGALIVDYFFTIFYSGRLNIKKVSISVLKFFGIFALLAAALYSFNLGEINTVIEYGRHFQSLNFASRAYFELSFKILKSFVWLSPLLLLPVIAGLFKQETVKRYRFWYVFLFFNLIFYLVLFDFAKLTVERYLMFLIIPCCIISAGILVELMDGFNWRKESKKIFLIAAAFILFSVVILLMPHSVLPLDPKVNYVNHIKNLDFNFLIPFTGGSGPVGFYFSAQYVLWSWLAAAVLLISGLLSKVHKQKFILGFIIIGVGYNILFLNEYLLGGLFGSVPKVADASVKYVLNNPKIKDVTTYYDIGNYHLILADKSAGRFFTAPSRDYLPRFNAYKGYYMVVDFPAIDKNGRYWPLLERCKLDKQFNDKNINSYIFNCTEI</sequence>
<feature type="transmembrane region" description="Helical" evidence="8">
    <location>
        <begin position="75"/>
        <end position="93"/>
    </location>
</feature>
<dbReference type="Proteomes" id="UP000033918">
    <property type="component" value="Unassembled WGS sequence"/>
</dbReference>
<dbReference type="PANTHER" id="PTHR33908:SF11">
    <property type="entry name" value="MEMBRANE PROTEIN"/>
    <property type="match status" value="1"/>
</dbReference>
<accession>A0A0G0XM28</accession>
<dbReference type="GO" id="GO:0009103">
    <property type="term" value="P:lipopolysaccharide biosynthetic process"/>
    <property type="evidence" value="ECO:0007669"/>
    <property type="project" value="UniProtKB-ARBA"/>
</dbReference>
<feature type="transmembrane region" description="Helical" evidence="8">
    <location>
        <begin position="192"/>
        <end position="213"/>
    </location>
</feature>
<dbReference type="InterPro" id="IPR038731">
    <property type="entry name" value="RgtA/B/C-like"/>
</dbReference>
<gene>
    <name evidence="10" type="ORF">UU38_C0004G0074</name>
</gene>
<feature type="transmembrane region" description="Helical" evidence="8">
    <location>
        <begin position="124"/>
        <end position="141"/>
    </location>
</feature>
<feature type="transmembrane region" description="Helical" evidence="8">
    <location>
        <begin position="300"/>
        <end position="321"/>
    </location>
</feature>
<comment type="caution">
    <text evidence="10">The sequence shown here is derived from an EMBL/GenBank/DDBJ whole genome shotgun (WGS) entry which is preliminary data.</text>
</comment>
<evidence type="ECO:0000256" key="5">
    <source>
        <dbReference type="ARBA" id="ARBA00022692"/>
    </source>
</evidence>
<feature type="transmembrane region" description="Helical" evidence="8">
    <location>
        <begin position="99"/>
        <end position="117"/>
    </location>
</feature>
<evidence type="ECO:0000256" key="4">
    <source>
        <dbReference type="ARBA" id="ARBA00022679"/>
    </source>
</evidence>
<dbReference type="AlphaFoldDB" id="A0A0G0XM28"/>
<comment type="subcellular location">
    <subcellularLocation>
        <location evidence="1">Cell membrane</location>
        <topology evidence="1">Multi-pass membrane protein</topology>
    </subcellularLocation>
</comment>
<feature type="transmembrane region" description="Helical" evidence="8">
    <location>
        <begin position="418"/>
        <end position="439"/>
    </location>
</feature>
<evidence type="ECO:0000259" key="9">
    <source>
        <dbReference type="Pfam" id="PF13231"/>
    </source>
</evidence>
<keyword evidence="6 8" id="KW-1133">Transmembrane helix</keyword>
<dbReference type="PANTHER" id="PTHR33908">
    <property type="entry name" value="MANNOSYLTRANSFERASE YKCB-RELATED"/>
    <property type="match status" value="1"/>
</dbReference>
<evidence type="ECO:0000313" key="10">
    <source>
        <dbReference type="EMBL" id="KKR88712.1"/>
    </source>
</evidence>
<evidence type="ECO:0000256" key="8">
    <source>
        <dbReference type="SAM" id="Phobius"/>
    </source>
</evidence>
<dbReference type="InterPro" id="IPR050297">
    <property type="entry name" value="LipidA_mod_glycosyltrf_83"/>
</dbReference>
<reference evidence="10 11" key="1">
    <citation type="journal article" date="2015" name="Nature">
        <title>rRNA introns, odd ribosomes, and small enigmatic genomes across a large radiation of phyla.</title>
        <authorList>
            <person name="Brown C.T."/>
            <person name="Hug L.A."/>
            <person name="Thomas B.C."/>
            <person name="Sharon I."/>
            <person name="Castelle C.J."/>
            <person name="Singh A."/>
            <person name="Wilkins M.J."/>
            <person name="Williams K.H."/>
            <person name="Banfield J.F."/>
        </authorList>
    </citation>
    <scope>NUCLEOTIDE SEQUENCE [LARGE SCALE GENOMIC DNA]</scope>
</reference>
<feature type="domain" description="Glycosyltransferase RgtA/B/C/D-like" evidence="9">
    <location>
        <begin position="50"/>
        <end position="205"/>
    </location>
</feature>
<evidence type="ECO:0000256" key="3">
    <source>
        <dbReference type="ARBA" id="ARBA00022676"/>
    </source>
</evidence>
<organism evidence="10 11">
    <name type="scientific">Candidatus Wolfebacteria bacterium GW2011_GWB1_41_12</name>
    <dbReference type="NCBI Taxonomy" id="1619006"/>
    <lineage>
        <taxon>Bacteria</taxon>
        <taxon>Candidatus Wolfeibacteriota</taxon>
    </lineage>
</organism>
<name>A0A0G0XM28_9BACT</name>
<evidence type="ECO:0000256" key="6">
    <source>
        <dbReference type="ARBA" id="ARBA00022989"/>
    </source>
</evidence>
<feature type="transmembrane region" description="Helical" evidence="8">
    <location>
        <begin position="6"/>
        <end position="25"/>
    </location>
</feature>
<keyword evidence="5 8" id="KW-0812">Transmembrane</keyword>
<evidence type="ECO:0000313" key="11">
    <source>
        <dbReference type="Proteomes" id="UP000033918"/>
    </source>
</evidence>
<protein>
    <recommendedName>
        <fullName evidence="9">Glycosyltransferase RgtA/B/C/D-like domain-containing protein</fullName>
    </recommendedName>
</protein>
<feature type="transmembrane region" description="Helical" evidence="8">
    <location>
        <begin position="393"/>
        <end position="411"/>
    </location>
</feature>